<keyword evidence="2" id="KW-0539">Nucleus</keyword>
<dbReference type="OrthoDB" id="1707486at2759"/>
<evidence type="ECO:0000313" key="6">
    <source>
        <dbReference type="EMBL" id="KAF7490020.1"/>
    </source>
</evidence>
<dbReference type="GO" id="GO:0006974">
    <property type="term" value="P:DNA damage response"/>
    <property type="evidence" value="ECO:0007669"/>
    <property type="project" value="TreeGrafter"/>
</dbReference>
<dbReference type="InterPro" id="IPR003958">
    <property type="entry name" value="CBFA_NFYB_domain"/>
</dbReference>
<accession>A0A834VC00</accession>
<dbReference type="EMBL" id="WVUK01000063">
    <property type="protein sequence ID" value="KAF7490020.1"/>
    <property type="molecule type" value="Genomic_DNA"/>
</dbReference>
<dbReference type="GO" id="GO:0031490">
    <property type="term" value="F:chromatin DNA binding"/>
    <property type="evidence" value="ECO:0007669"/>
    <property type="project" value="TreeGrafter"/>
</dbReference>
<dbReference type="GO" id="GO:0008623">
    <property type="term" value="C:CHRAC"/>
    <property type="evidence" value="ECO:0007669"/>
    <property type="project" value="TreeGrafter"/>
</dbReference>
<evidence type="ECO:0000256" key="3">
    <source>
        <dbReference type="ARBA" id="ARBA00039793"/>
    </source>
</evidence>
<feature type="compositionally biased region" description="Acidic residues" evidence="4">
    <location>
        <begin position="128"/>
        <end position="141"/>
    </location>
</feature>
<dbReference type="GO" id="GO:0031507">
    <property type="term" value="P:heterochromatin formation"/>
    <property type="evidence" value="ECO:0007669"/>
    <property type="project" value="TreeGrafter"/>
</dbReference>
<dbReference type="PANTHER" id="PTHR46172:SF1">
    <property type="entry name" value="DNA POLYMERASE EPSILON SUBUNIT 3"/>
    <property type="match status" value="1"/>
</dbReference>
<reference evidence="8" key="1">
    <citation type="journal article" date="2020" name="PLoS Negl. Trop. Dis.">
        <title>High-quality nuclear genome for Sarcoptes scabiei-A critical resource for a neglected parasite.</title>
        <authorList>
            <person name="Korhonen P.K."/>
            <person name="Gasser R.B."/>
            <person name="Ma G."/>
            <person name="Wang T."/>
            <person name="Stroehlein A.J."/>
            <person name="Young N.D."/>
            <person name="Ang C.S."/>
            <person name="Fernando D.D."/>
            <person name="Lu H.C."/>
            <person name="Taylor S."/>
            <person name="Reynolds S.L."/>
            <person name="Mofiz E."/>
            <person name="Najaraj S.H."/>
            <person name="Gowda H."/>
            <person name="Madugundu A."/>
            <person name="Renuse S."/>
            <person name="Holt D."/>
            <person name="Pandey A."/>
            <person name="Papenfuss A.T."/>
            <person name="Fischer K."/>
        </authorList>
    </citation>
    <scope>NUCLEOTIDE SEQUENCE [LARGE SCALE GENOMIC DNA]</scope>
</reference>
<dbReference type="OMA" id="EIWKANR"/>
<dbReference type="Proteomes" id="UP000070412">
    <property type="component" value="Unassembled WGS sequence"/>
</dbReference>
<evidence type="ECO:0000259" key="5">
    <source>
        <dbReference type="Pfam" id="PF00808"/>
    </source>
</evidence>
<evidence type="ECO:0000313" key="7">
    <source>
        <dbReference type="EnsemblMetazoa" id="KAF7490020.1"/>
    </source>
</evidence>
<organism evidence="6">
    <name type="scientific">Sarcoptes scabiei</name>
    <name type="common">Itch mite</name>
    <name type="synonym">Acarus scabiei</name>
    <dbReference type="NCBI Taxonomy" id="52283"/>
    <lineage>
        <taxon>Eukaryota</taxon>
        <taxon>Metazoa</taxon>
        <taxon>Ecdysozoa</taxon>
        <taxon>Arthropoda</taxon>
        <taxon>Chelicerata</taxon>
        <taxon>Arachnida</taxon>
        <taxon>Acari</taxon>
        <taxon>Acariformes</taxon>
        <taxon>Sarcoptiformes</taxon>
        <taxon>Astigmata</taxon>
        <taxon>Psoroptidia</taxon>
        <taxon>Sarcoptoidea</taxon>
        <taxon>Sarcoptidae</taxon>
        <taxon>Sarcoptinae</taxon>
        <taxon>Sarcoptes</taxon>
    </lineage>
</organism>
<dbReference type="GO" id="GO:0006272">
    <property type="term" value="P:leading strand elongation"/>
    <property type="evidence" value="ECO:0007669"/>
    <property type="project" value="TreeGrafter"/>
</dbReference>
<dbReference type="SUPFAM" id="SSF47113">
    <property type="entry name" value="Histone-fold"/>
    <property type="match status" value="1"/>
</dbReference>
<evidence type="ECO:0000256" key="1">
    <source>
        <dbReference type="ARBA" id="ARBA00004123"/>
    </source>
</evidence>
<dbReference type="PANTHER" id="PTHR46172">
    <property type="entry name" value="DNA POLYMERASE EPSILON SUBUNIT 3"/>
    <property type="match status" value="1"/>
</dbReference>
<reference evidence="7" key="3">
    <citation type="submission" date="2022-06" db="UniProtKB">
        <authorList>
            <consortium name="EnsemblMetazoa"/>
        </authorList>
    </citation>
    <scope>IDENTIFICATION</scope>
</reference>
<dbReference type="Pfam" id="PF00808">
    <property type="entry name" value="CBFD_NFYB_HMF"/>
    <property type="match status" value="1"/>
</dbReference>
<dbReference type="AlphaFoldDB" id="A0A834VC00"/>
<dbReference type="GO" id="GO:0046982">
    <property type="term" value="F:protein heterodimerization activity"/>
    <property type="evidence" value="ECO:0007669"/>
    <property type="project" value="InterPro"/>
</dbReference>
<name>A0A834VC00_SARSC</name>
<dbReference type="InterPro" id="IPR009072">
    <property type="entry name" value="Histone-fold"/>
</dbReference>
<gene>
    <name evidence="6" type="ORF">SSS_7259</name>
</gene>
<reference evidence="6" key="2">
    <citation type="submission" date="2020-01" db="EMBL/GenBank/DDBJ databases">
        <authorList>
            <person name="Korhonen P.K.K."/>
            <person name="Guangxu M.G."/>
            <person name="Wang T.W."/>
            <person name="Stroehlein A.J.S."/>
            <person name="Young N.D."/>
            <person name="Ang C.-S.A."/>
            <person name="Fernando D.W.F."/>
            <person name="Lu H.L."/>
            <person name="Taylor S.T."/>
            <person name="Ehtesham M.E.M."/>
            <person name="Najaraj S.H.N."/>
            <person name="Harsha G.H.G."/>
            <person name="Madugundu A.M."/>
            <person name="Renuse S.R."/>
            <person name="Holt D.H."/>
            <person name="Pandey A.P."/>
            <person name="Papenfuss A.P."/>
            <person name="Gasser R.B.G."/>
            <person name="Fischer K.F."/>
        </authorList>
    </citation>
    <scope>NUCLEOTIDE SEQUENCE</scope>
    <source>
        <strain evidence="6">SSS_KF_BRIS2020</strain>
    </source>
</reference>
<keyword evidence="8" id="KW-1185">Reference proteome</keyword>
<protein>
    <recommendedName>
        <fullName evidence="3">DNA polymerase epsilon subunit 3</fullName>
    </recommendedName>
</protein>
<dbReference type="EnsemblMetazoa" id="SSS_7259s_mrna">
    <property type="protein sequence ID" value="KAF7490020.1"/>
    <property type="gene ID" value="SSS_7259"/>
</dbReference>
<dbReference type="InterPro" id="IPR051377">
    <property type="entry name" value="DNA_Pol-Epsilon_Subunit"/>
</dbReference>
<dbReference type="GO" id="GO:0008622">
    <property type="term" value="C:epsilon DNA polymerase complex"/>
    <property type="evidence" value="ECO:0007669"/>
    <property type="project" value="TreeGrafter"/>
</dbReference>
<comment type="subcellular location">
    <subcellularLocation>
        <location evidence="1">Nucleus</location>
    </subcellularLocation>
</comment>
<evidence type="ECO:0000256" key="4">
    <source>
        <dbReference type="SAM" id="MobiDB-lite"/>
    </source>
</evidence>
<dbReference type="Gene3D" id="1.10.20.10">
    <property type="entry name" value="Histone, subunit A"/>
    <property type="match status" value="1"/>
</dbReference>
<evidence type="ECO:0000313" key="8">
    <source>
        <dbReference type="Proteomes" id="UP000070412"/>
    </source>
</evidence>
<feature type="domain" description="Transcription factor CBF/NF-Y/archaeal histone" evidence="5">
    <location>
        <begin position="9"/>
        <end position="74"/>
    </location>
</feature>
<feature type="region of interest" description="Disordered" evidence="4">
    <location>
        <begin position="105"/>
        <end position="141"/>
    </location>
</feature>
<proteinExistence type="predicted"/>
<dbReference type="CDD" id="cd22928">
    <property type="entry name" value="HFD_POLE3_DPB4"/>
    <property type="match status" value="1"/>
</dbReference>
<evidence type="ECO:0000256" key="2">
    <source>
        <dbReference type="ARBA" id="ARBA00023242"/>
    </source>
</evidence>
<sequence>MASNPDFTVPLSVVTKIFIDTLPGHFNITIDQDLIKALSRAAHLFIMTSTAKANAIAGENNRRTVHSQDIINAIVTLGFEHLVPILIDWHSTYIEEREFLKSRRKKASTADDAQGLVSSDQMEVEIITTEEDNLNEDGEGE</sequence>